<proteinExistence type="predicted"/>
<organism evidence="1 2">
    <name type="scientific">Macroventuria anomochaeta</name>
    <dbReference type="NCBI Taxonomy" id="301207"/>
    <lineage>
        <taxon>Eukaryota</taxon>
        <taxon>Fungi</taxon>
        <taxon>Dikarya</taxon>
        <taxon>Ascomycota</taxon>
        <taxon>Pezizomycotina</taxon>
        <taxon>Dothideomycetes</taxon>
        <taxon>Pleosporomycetidae</taxon>
        <taxon>Pleosporales</taxon>
        <taxon>Pleosporineae</taxon>
        <taxon>Didymellaceae</taxon>
        <taxon>Macroventuria</taxon>
    </lineage>
</organism>
<name>A0ACB6RV47_9PLEO</name>
<dbReference type="EMBL" id="MU006723">
    <property type="protein sequence ID" value="KAF2625845.1"/>
    <property type="molecule type" value="Genomic_DNA"/>
</dbReference>
<evidence type="ECO:0000313" key="1">
    <source>
        <dbReference type="EMBL" id="KAF2625845.1"/>
    </source>
</evidence>
<sequence>MEDEAATNELQGCMENLKTEAYAEKRTRMENEIKAAEARRKGDEDSKGRVQRFQKLLQESKEAQQRERSDGCRPIRGPLVLKGSERSTEVNGDKAKPLGFSMTSLLSPLRLLQDKTQSLEVDAKYNDRSWPRRERIEPLPADCRSHIPSQFQNTQHVSYFRFHVPCPT</sequence>
<keyword evidence="2" id="KW-1185">Reference proteome</keyword>
<comment type="caution">
    <text evidence="1">The sequence shown here is derived from an EMBL/GenBank/DDBJ whole genome shotgun (WGS) entry which is preliminary data.</text>
</comment>
<gene>
    <name evidence="1" type="ORF">BU25DRAFT_412107</name>
</gene>
<protein>
    <submittedName>
        <fullName evidence="1">Uncharacterized protein</fullName>
    </submittedName>
</protein>
<evidence type="ECO:0000313" key="2">
    <source>
        <dbReference type="Proteomes" id="UP000799754"/>
    </source>
</evidence>
<dbReference type="Proteomes" id="UP000799754">
    <property type="component" value="Unassembled WGS sequence"/>
</dbReference>
<accession>A0ACB6RV47</accession>
<reference evidence="1" key="1">
    <citation type="journal article" date="2020" name="Stud. Mycol.">
        <title>101 Dothideomycetes genomes: a test case for predicting lifestyles and emergence of pathogens.</title>
        <authorList>
            <person name="Haridas S."/>
            <person name="Albert R."/>
            <person name="Binder M."/>
            <person name="Bloem J."/>
            <person name="Labutti K."/>
            <person name="Salamov A."/>
            <person name="Andreopoulos B."/>
            <person name="Baker S."/>
            <person name="Barry K."/>
            <person name="Bills G."/>
            <person name="Bluhm B."/>
            <person name="Cannon C."/>
            <person name="Castanera R."/>
            <person name="Culley D."/>
            <person name="Daum C."/>
            <person name="Ezra D."/>
            <person name="Gonzalez J."/>
            <person name="Henrissat B."/>
            <person name="Kuo A."/>
            <person name="Liang C."/>
            <person name="Lipzen A."/>
            <person name="Lutzoni F."/>
            <person name="Magnuson J."/>
            <person name="Mondo S."/>
            <person name="Nolan M."/>
            <person name="Ohm R."/>
            <person name="Pangilinan J."/>
            <person name="Park H.-J."/>
            <person name="Ramirez L."/>
            <person name="Alfaro M."/>
            <person name="Sun H."/>
            <person name="Tritt A."/>
            <person name="Yoshinaga Y."/>
            <person name="Zwiers L.-H."/>
            <person name="Turgeon B."/>
            <person name="Goodwin S."/>
            <person name="Spatafora J."/>
            <person name="Crous P."/>
            <person name="Grigoriev I."/>
        </authorList>
    </citation>
    <scope>NUCLEOTIDE SEQUENCE</scope>
    <source>
        <strain evidence="1">CBS 525.71</strain>
    </source>
</reference>